<dbReference type="PANTHER" id="PTHR46534">
    <property type="entry name" value="IGGFC_BINDING DOMAIN-CONTAINING PROTEIN"/>
    <property type="match status" value="1"/>
</dbReference>
<dbReference type="Pfam" id="PF17517">
    <property type="entry name" value="IgGFc_binding"/>
    <property type="match status" value="1"/>
</dbReference>
<accession>A0A1I7ZIM8</accession>
<evidence type="ECO:0000259" key="2">
    <source>
        <dbReference type="Pfam" id="PF17517"/>
    </source>
</evidence>
<feature type="signal peptide" evidence="1">
    <location>
        <begin position="1"/>
        <end position="17"/>
    </location>
</feature>
<keyword evidence="3" id="KW-1185">Reference proteome</keyword>
<name>A0A1I7ZIM8_9BILA</name>
<proteinExistence type="predicted"/>
<dbReference type="PANTHER" id="PTHR46534:SF1">
    <property type="entry name" value="IGGFC-BINDING PROTEIN N-TERMINAL DOMAIN-CONTAINING PROTEIN"/>
    <property type="match status" value="1"/>
</dbReference>
<protein>
    <submittedName>
        <fullName evidence="4">IgGFc_binding domain-containing protein</fullName>
    </submittedName>
</protein>
<evidence type="ECO:0000313" key="4">
    <source>
        <dbReference type="WBParaSite" id="L893_g26913.t1"/>
    </source>
</evidence>
<feature type="chain" id="PRO_5009313494" evidence="1">
    <location>
        <begin position="18"/>
        <end position="463"/>
    </location>
</feature>
<organism evidence="3 4">
    <name type="scientific">Steinernema glaseri</name>
    <dbReference type="NCBI Taxonomy" id="37863"/>
    <lineage>
        <taxon>Eukaryota</taxon>
        <taxon>Metazoa</taxon>
        <taxon>Ecdysozoa</taxon>
        <taxon>Nematoda</taxon>
        <taxon>Chromadorea</taxon>
        <taxon>Rhabditida</taxon>
        <taxon>Tylenchina</taxon>
        <taxon>Panagrolaimomorpha</taxon>
        <taxon>Strongyloidoidea</taxon>
        <taxon>Steinernematidae</taxon>
        <taxon>Steinernema</taxon>
    </lineage>
</organism>
<evidence type="ECO:0000313" key="3">
    <source>
        <dbReference type="Proteomes" id="UP000095287"/>
    </source>
</evidence>
<dbReference type="Proteomes" id="UP000095287">
    <property type="component" value="Unplaced"/>
</dbReference>
<keyword evidence="1" id="KW-0732">Signal</keyword>
<sequence length="463" mass="49887">MWRLGLLLLCASATSDAEVQRSVFHTARHDVAHDSVINLGTKFVFAFTNSHINPNDTTSTELLTVIVTNPNPVAAEVSISSIRSGWTAPPKQTVPAKSSVTIEISPSDMQTGFGFQKPVGVVVEDKGLFLEASAPVSDKGLFLEASAPVSVLTENQHTDGGSSDMFTVFPVCNLGTQYKAVGDLALSEKTNLYTIVATEDDTHVTFAHRGATVTKKLKRLQTVTFLSVDIPTTNNPISADKTIAVISGAVCGFGYLQVKSPCNEEALMLLPVGAWGRTYPFAPFFGQPKSEVVSLPWENGTVVSFGDSSETLQNASYRVWKTESALFEASAPVDMVAVGGTTRPDYMGAPFFTHVPAVEQFLEGSVTVHTGIALHAQSAPTHFVRVIQHLWDLDSVSIDGWPISGLIYTRIGRTDYFYVDYPVEKGKHTVVGSKKFGCLVYGYGEFVGYAYVPGLHLPSSGTC</sequence>
<reference evidence="4" key="1">
    <citation type="submission" date="2016-11" db="UniProtKB">
        <authorList>
            <consortium name="WormBaseParasite"/>
        </authorList>
    </citation>
    <scope>IDENTIFICATION</scope>
</reference>
<dbReference type="AlphaFoldDB" id="A0A1I7ZIM8"/>
<feature type="domain" description="IgGFc-binding protein N-terminal" evidence="2">
    <location>
        <begin position="165"/>
        <end position="442"/>
    </location>
</feature>
<dbReference type="WBParaSite" id="L893_g26913.t1">
    <property type="protein sequence ID" value="L893_g26913.t1"/>
    <property type="gene ID" value="L893_g26913"/>
</dbReference>
<evidence type="ECO:0000256" key="1">
    <source>
        <dbReference type="SAM" id="SignalP"/>
    </source>
</evidence>
<dbReference type="InterPro" id="IPR035234">
    <property type="entry name" value="IgGFc-bd_N"/>
</dbReference>